<evidence type="ECO:0000313" key="3">
    <source>
        <dbReference type="WBParaSite" id="Gr19_v10_g11907.t1"/>
    </source>
</evidence>
<evidence type="ECO:0000313" key="2">
    <source>
        <dbReference type="Proteomes" id="UP000887572"/>
    </source>
</evidence>
<keyword evidence="2" id="KW-1185">Reference proteome</keyword>
<dbReference type="AlphaFoldDB" id="A0A914GW77"/>
<dbReference type="Proteomes" id="UP000887572">
    <property type="component" value="Unplaced"/>
</dbReference>
<name>A0A914GW77_GLORO</name>
<evidence type="ECO:0000256" key="1">
    <source>
        <dbReference type="SAM" id="MobiDB-lite"/>
    </source>
</evidence>
<feature type="compositionally biased region" description="Polar residues" evidence="1">
    <location>
        <begin position="18"/>
        <end position="40"/>
    </location>
</feature>
<sequence length="147" mass="15757">MGGCGGKKTMSAPFGGMINSSMAEPNNNSGTAPNPTNDLAKQTAAIDQSAQQQQQQKLSVAANKQHEGGLLVLRRGQRRFLWHARVAQAKAGMGHGGADERHDGGDDDGALLEENDRPTNNAATTRHRRTATAYDGRGFESEFYLSF</sequence>
<reference evidence="3" key="1">
    <citation type="submission" date="2022-11" db="UniProtKB">
        <authorList>
            <consortium name="WormBaseParasite"/>
        </authorList>
    </citation>
    <scope>IDENTIFICATION</scope>
</reference>
<feature type="region of interest" description="Disordered" evidence="1">
    <location>
        <begin position="90"/>
        <end position="129"/>
    </location>
</feature>
<accession>A0A914GW77</accession>
<feature type="region of interest" description="Disordered" evidence="1">
    <location>
        <begin position="1"/>
        <end position="65"/>
    </location>
</feature>
<organism evidence="2 3">
    <name type="scientific">Globodera rostochiensis</name>
    <name type="common">Golden nematode worm</name>
    <name type="synonym">Heterodera rostochiensis</name>
    <dbReference type="NCBI Taxonomy" id="31243"/>
    <lineage>
        <taxon>Eukaryota</taxon>
        <taxon>Metazoa</taxon>
        <taxon>Ecdysozoa</taxon>
        <taxon>Nematoda</taxon>
        <taxon>Chromadorea</taxon>
        <taxon>Rhabditida</taxon>
        <taxon>Tylenchina</taxon>
        <taxon>Tylenchomorpha</taxon>
        <taxon>Tylenchoidea</taxon>
        <taxon>Heteroderidae</taxon>
        <taxon>Heteroderinae</taxon>
        <taxon>Globodera</taxon>
    </lineage>
</organism>
<feature type="compositionally biased region" description="Low complexity" evidence="1">
    <location>
        <begin position="42"/>
        <end position="56"/>
    </location>
</feature>
<protein>
    <submittedName>
        <fullName evidence="3">Uncharacterized protein</fullName>
    </submittedName>
</protein>
<proteinExistence type="predicted"/>
<dbReference type="WBParaSite" id="Gr19_v10_g11907.t1">
    <property type="protein sequence ID" value="Gr19_v10_g11907.t1"/>
    <property type="gene ID" value="Gr19_v10_g11907"/>
</dbReference>